<organism evidence="1 2">
    <name type="scientific">Castor canadensis</name>
    <name type="common">American beaver</name>
    <dbReference type="NCBI Taxonomy" id="51338"/>
    <lineage>
        <taxon>Eukaryota</taxon>
        <taxon>Metazoa</taxon>
        <taxon>Chordata</taxon>
        <taxon>Craniata</taxon>
        <taxon>Vertebrata</taxon>
        <taxon>Euteleostomi</taxon>
        <taxon>Mammalia</taxon>
        <taxon>Eutheria</taxon>
        <taxon>Euarchontoglires</taxon>
        <taxon>Glires</taxon>
        <taxon>Rodentia</taxon>
        <taxon>Castorimorpha</taxon>
        <taxon>Castoridae</taxon>
        <taxon>Castor</taxon>
    </lineage>
</organism>
<evidence type="ECO:0000313" key="2">
    <source>
        <dbReference type="RefSeq" id="XP_073899861.1"/>
    </source>
</evidence>
<gene>
    <name evidence="2" type="primary">LOC109678973</name>
</gene>
<protein>
    <submittedName>
        <fullName evidence="2">Phospholipid-transporting ATPase IB-like isoform X1</fullName>
    </submittedName>
</protein>
<dbReference type="Proteomes" id="UP001732720">
    <property type="component" value="Chromosome 10"/>
</dbReference>
<name>A0AC58K4Q7_CASCN</name>
<keyword evidence="1" id="KW-1185">Reference proteome</keyword>
<dbReference type="RefSeq" id="XP_073899861.1">
    <property type="nucleotide sequence ID" value="XM_074043760.1"/>
</dbReference>
<reference evidence="2" key="1">
    <citation type="submission" date="2025-08" db="UniProtKB">
        <authorList>
            <consortium name="RefSeq"/>
        </authorList>
    </citation>
    <scope>IDENTIFICATION</scope>
</reference>
<sequence length="1133" mass="129099">MVWPQSPKSSDTPDVRSIHINDPLKNIFCTNTISTAKYSMWSFLPRYLYLQFSKAANAFFLFITILQKRRMADQLVNTKNAIVLRQNSWHTIMWKEVNVGDIVKASNGEFLPADMVLVSSSEPQSMCYIETSNLDGETNLKLRQALPEIAGMETEKQLLNLCGKIECEGPNRHFNSFVGTLCLSGKSPVPIGPNQLLLRGTQVRNTQWIIGIVIYTGSETKFMQNAVTSPLKKSKVEKVTNLQILILFLFLLIMSMVSCVGAMFWNEMYGENIWYMKKNDLRSYNFGFDSLVFIILYHNLIPISLLVTLEIVKFIQAQFINWDEDMHYEESNIYAMARTSNLNEELGQVKYLFSDKTGTLTCNIMTFKKCTIAGIIYGHTPSAHEFNDPMLLENFENGHELGMTVHTYNSRTPYTEAEGLEVGGQPGLHDKFQASLVNTPTGEYIKEFLTLLCVCHTVIPERHGNNIIYQASSPDEAALVKGAKNLGFVFTARTPYSVTIEVMGEKYTFEILNILEFSSSRKRMSVIVRTPMGQLRLYCKGADTVIYERLSKDSLFVQETLAHLEYFATEAGLRTLCVAYTDLTEEEYQHWLKDYATAGTLLQDRTQRMEECYDIIEKEFLLLGATAIEDRLQARVPETISTLLKANIRIWVLTGDKQETAINIAYSCKLISGHMPRIHLNAKSLEATQQVIDRNCQALGNLLGNENDMALIIDGETLKYALSLKNKAKFLNLALSCRTVLCCRLSPIQKAEIVYMVKKNVRAITLAVGDGANDVGMIQTAHVGVGISGNEGMQATNNSDYSIAQFRYLEKLLLVHGVWNYFRVTKCILYCFYKNVVLYTIGLWFTFVNGFSGQILFERWSISLYNVIFTSLPPFVLGIFEQCCSQMSLLKYPELYKIPQTGQIFNTKVFWIQCMNALFHSFILFWLPTKMLEHDVVLQGGYTTDCLFLGNFIYTYVVVTVCLKAGLETMSWNNFSHLAIWGSIIIWLIFFTIYSYFWPTIPMAPEMRGQADMTLICPYFWLGFVIVPSLCLIPNLFWKSIRNTHNRSLLEEIRELESRKIIGVDLSKMFQNRMKTRSLQMSLATQPYEVVLQDNSVDLSAPHGYAFSQTEQAAVTQEELVRSYDTTVIGRRI</sequence>
<evidence type="ECO:0000313" key="1">
    <source>
        <dbReference type="Proteomes" id="UP001732720"/>
    </source>
</evidence>
<accession>A0AC58K4Q7</accession>
<proteinExistence type="predicted"/>